<comment type="pathway">
    <text evidence="6">Cofactor biosynthesis; ubiquinone biosynthesis.</text>
</comment>
<evidence type="ECO:0000256" key="3">
    <source>
        <dbReference type="ARBA" id="ARBA00023128"/>
    </source>
</evidence>
<feature type="binding site" evidence="6">
    <location>
        <position position="190"/>
    </location>
    <ligand>
        <name>Zn(2+)</name>
        <dbReference type="ChEBI" id="CHEBI:29105"/>
    </ligand>
</feature>
<protein>
    <recommendedName>
        <fullName evidence="6">Ubiquinone biosynthesis protein COQ4 homolog, mitochondrial</fullName>
    </recommendedName>
    <alternativeName>
        <fullName evidence="6">4-hydroxy-3-methoxy-5-polyprenylbenzoate decarboxylase</fullName>
        <ecNumber evidence="6">4.1.1.130</ecNumber>
    </alternativeName>
    <alternativeName>
        <fullName evidence="6">Coenzyme Q biosynthesis protein 4 homolog</fullName>
    </alternativeName>
</protein>
<accession>A0A383VF64</accession>
<evidence type="ECO:0000256" key="1">
    <source>
        <dbReference type="ARBA" id="ARBA00022688"/>
    </source>
</evidence>
<dbReference type="AlphaFoldDB" id="A0A383VF64"/>
<organism evidence="7 8">
    <name type="scientific">Tetradesmus obliquus</name>
    <name type="common">Green alga</name>
    <name type="synonym">Acutodesmus obliquus</name>
    <dbReference type="NCBI Taxonomy" id="3088"/>
    <lineage>
        <taxon>Eukaryota</taxon>
        <taxon>Viridiplantae</taxon>
        <taxon>Chlorophyta</taxon>
        <taxon>core chlorophytes</taxon>
        <taxon>Chlorophyceae</taxon>
        <taxon>CS clade</taxon>
        <taxon>Sphaeropleales</taxon>
        <taxon>Scenedesmaceae</taxon>
        <taxon>Tetradesmus</taxon>
    </lineage>
</organism>
<keyword evidence="3 6" id="KW-0496">Mitochondrion</keyword>
<reference evidence="7 8" key="1">
    <citation type="submission" date="2016-10" db="EMBL/GenBank/DDBJ databases">
        <authorList>
            <person name="Cai Z."/>
        </authorList>
    </citation>
    <scope>NUCLEOTIDE SEQUENCE [LARGE SCALE GENOMIC DNA]</scope>
</reference>
<dbReference type="PANTHER" id="PTHR12922:SF7">
    <property type="entry name" value="UBIQUINONE BIOSYNTHESIS PROTEIN COQ4 HOMOLOG, MITOCHONDRIAL"/>
    <property type="match status" value="1"/>
</dbReference>
<keyword evidence="8" id="KW-1185">Reference proteome</keyword>
<evidence type="ECO:0000256" key="5">
    <source>
        <dbReference type="ARBA" id="ARBA00023239"/>
    </source>
</evidence>
<dbReference type="GO" id="GO:0120539">
    <property type="term" value="F:4-hydroxy-3-methoxy-5-polyprenylbenzoate decarboxylase activity"/>
    <property type="evidence" value="ECO:0007669"/>
    <property type="project" value="UniProtKB-EC"/>
</dbReference>
<proteinExistence type="inferred from homology"/>
<comment type="similarity">
    <text evidence="6">Belongs to the COQ4 family.</text>
</comment>
<keyword evidence="1 6" id="KW-0831">Ubiquinone biosynthesis</keyword>
<dbReference type="EC" id="4.1.1.130" evidence="6"/>
<evidence type="ECO:0000313" key="8">
    <source>
        <dbReference type="Proteomes" id="UP000256970"/>
    </source>
</evidence>
<sequence>MESHRLLRHAVQHAPAGWAWAAQQQSQLAAQQLPQACSHLLQAMRQLHRAAGIEQPPQSGHAVPAYPTQVHLHPVQKGAVAVLSALGALIKPARGDLVAVVGETFGDTAVRNMAGRMRASATGRQILADRPRVTDAAVGHCWDLPPHTFGGAYASFMGQRGFHADDRPVVRLVEDEELAYVISRAREVHDFWHVLFDCHTNVFGELALKALEFVQTGLPMAGMAVAGAQFKLSPQDRQLLWKTYLPWAAQAGLRSADLMCLYYEQHLQEDLQELRARWRITPAPQPPAHLLLRQNANKQ</sequence>
<evidence type="ECO:0000256" key="2">
    <source>
        <dbReference type="ARBA" id="ARBA00022792"/>
    </source>
</evidence>
<comment type="function">
    <text evidence="6">Lyase that catalyzes the C1-decarboxylation of 4-hydroxy-3-methoxy-5-(all-trans-polyprenyl)benzoic acid into 2-methoxy-6-(all-trans-polyprenyl)phenol during ubiquinone biosynthesis.</text>
</comment>
<dbReference type="PANTHER" id="PTHR12922">
    <property type="entry name" value="UBIQUINONE BIOSYNTHESIS PROTEIN"/>
    <property type="match status" value="1"/>
</dbReference>
<gene>
    <name evidence="7" type="ORF">BQ4739_LOCUS4365</name>
</gene>
<dbReference type="STRING" id="3088.A0A383VF64"/>
<feature type="binding site" evidence="6">
    <location>
        <position position="193"/>
    </location>
    <ligand>
        <name>Zn(2+)</name>
        <dbReference type="ChEBI" id="CHEBI:29105"/>
    </ligand>
</feature>
<comment type="subunit">
    <text evidence="6">Component of a multi-subunit COQ enzyme complex.</text>
</comment>
<evidence type="ECO:0000256" key="6">
    <source>
        <dbReference type="HAMAP-Rule" id="MF_03111"/>
    </source>
</evidence>
<dbReference type="HAMAP" id="MF_03111">
    <property type="entry name" value="Coq4"/>
    <property type="match status" value="1"/>
</dbReference>
<dbReference type="GO" id="GO:0031314">
    <property type="term" value="C:extrinsic component of mitochondrial inner membrane"/>
    <property type="evidence" value="ECO:0007669"/>
    <property type="project" value="UniProtKB-UniRule"/>
</dbReference>
<comment type="catalytic activity">
    <reaction evidence="6">
        <text>a 4-hydroxy-3-methoxy-5-(all-trans-polyprenyl)benzoate + H(+) = a 2-methoxy-6-(all-trans-polyprenyl)phenol + CO2</text>
        <dbReference type="Rhea" id="RHEA:81179"/>
        <dbReference type="Rhea" id="RHEA-COMP:9551"/>
        <dbReference type="Rhea" id="RHEA-COMP:10931"/>
        <dbReference type="ChEBI" id="CHEBI:15378"/>
        <dbReference type="ChEBI" id="CHEBI:16526"/>
        <dbReference type="ChEBI" id="CHEBI:62731"/>
        <dbReference type="ChEBI" id="CHEBI:84443"/>
        <dbReference type="EC" id="4.1.1.130"/>
    </reaction>
</comment>
<comment type="cofactor">
    <cofactor evidence="6">
        <name>Zn(2+)</name>
        <dbReference type="ChEBI" id="CHEBI:29105"/>
    </cofactor>
</comment>
<keyword evidence="6" id="KW-0479">Metal-binding</keyword>
<name>A0A383VF64_TETOB</name>
<keyword evidence="6" id="KW-0862">Zinc</keyword>
<feature type="binding site" evidence="6">
    <location>
        <position position="189"/>
    </location>
    <ligand>
        <name>Zn(2+)</name>
        <dbReference type="ChEBI" id="CHEBI:29105"/>
    </ligand>
</feature>
<comment type="subcellular location">
    <subcellularLocation>
        <location evidence="6">Mitochondrion inner membrane</location>
        <topology evidence="6">Peripheral membrane protein</topology>
        <orientation evidence="6">Matrix side</orientation>
    </subcellularLocation>
</comment>
<dbReference type="EMBL" id="FNXT01000346">
    <property type="protein sequence ID" value="SZX63821.1"/>
    <property type="molecule type" value="Genomic_DNA"/>
</dbReference>
<dbReference type="UniPathway" id="UPA00232"/>
<dbReference type="Pfam" id="PF05019">
    <property type="entry name" value="Coq4"/>
    <property type="match status" value="1"/>
</dbReference>
<keyword evidence="2 6" id="KW-0999">Mitochondrion inner membrane</keyword>
<evidence type="ECO:0000313" key="7">
    <source>
        <dbReference type="EMBL" id="SZX63821.1"/>
    </source>
</evidence>
<evidence type="ECO:0000256" key="4">
    <source>
        <dbReference type="ARBA" id="ARBA00023136"/>
    </source>
</evidence>
<keyword evidence="5 6" id="KW-0456">Lyase</keyword>
<dbReference type="GO" id="GO:0008270">
    <property type="term" value="F:zinc ion binding"/>
    <property type="evidence" value="ECO:0007669"/>
    <property type="project" value="UniProtKB-UniRule"/>
</dbReference>
<dbReference type="InterPro" id="IPR027540">
    <property type="entry name" value="Coq4_euk"/>
</dbReference>
<dbReference type="Proteomes" id="UP000256970">
    <property type="component" value="Unassembled WGS sequence"/>
</dbReference>
<keyword evidence="4 6" id="KW-0472">Membrane</keyword>
<feature type="binding site" evidence="6">
    <location>
        <position position="205"/>
    </location>
    <ligand>
        <name>Zn(2+)</name>
        <dbReference type="ChEBI" id="CHEBI:29105"/>
    </ligand>
</feature>
<dbReference type="InterPro" id="IPR007715">
    <property type="entry name" value="Coq4"/>
</dbReference>